<proteinExistence type="predicted"/>
<organism evidence="1 2">
    <name type="scientific">Azospirillum argentinense</name>
    <dbReference type="NCBI Taxonomy" id="2970906"/>
    <lineage>
        <taxon>Bacteria</taxon>
        <taxon>Pseudomonadati</taxon>
        <taxon>Pseudomonadota</taxon>
        <taxon>Alphaproteobacteria</taxon>
        <taxon>Rhodospirillales</taxon>
        <taxon>Azospirillaceae</taxon>
        <taxon>Azospirillum</taxon>
    </lineage>
</organism>
<dbReference type="Proteomes" id="UP001628281">
    <property type="component" value="Unassembled WGS sequence"/>
</dbReference>
<name>A0ABW8VG85_9PROT</name>
<comment type="caution">
    <text evidence="1">The sequence shown here is derived from an EMBL/GenBank/DDBJ whole genome shotgun (WGS) entry which is preliminary data.</text>
</comment>
<dbReference type="EMBL" id="JBJLSN010000046">
    <property type="protein sequence ID" value="MFL7904308.1"/>
    <property type="molecule type" value="Genomic_DNA"/>
</dbReference>
<gene>
    <name evidence="1" type="ORF">ACJ41P_24475</name>
</gene>
<evidence type="ECO:0000313" key="1">
    <source>
        <dbReference type="EMBL" id="MFL7904308.1"/>
    </source>
</evidence>
<sequence length="116" mass="12912">MRIEVRDYEFNRTQYFVAVVDGVVAAATTSLEKALAIAEAIATKKPVDAKSLATPFDRLVSHDGWKAWNVIADQCAIVLLTTVGDLHDTAYEAEDKMLCELQDLEPGARLQRRVFD</sequence>
<accession>A0ABW8VG85</accession>
<dbReference type="RefSeq" id="WP_407825266.1">
    <property type="nucleotide sequence ID" value="NZ_JBJLSN010000046.1"/>
</dbReference>
<evidence type="ECO:0000313" key="2">
    <source>
        <dbReference type="Proteomes" id="UP001628281"/>
    </source>
</evidence>
<reference evidence="1 2" key="1">
    <citation type="submission" date="2024-11" db="EMBL/GenBank/DDBJ databases">
        <title>Draft genome sequences of two bacteria associated to sugarcane roots in Colombia.</title>
        <authorList>
            <person name="Pardo-Diaz S."/>
            <person name="Masmela-Mendoza J."/>
            <person name="Delgadillo-Duran P."/>
            <person name="Bautista E.J."/>
            <person name="Rojas-Tapias D.F."/>
        </authorList>
    </citation>
    <scope>NUCLEOTIDE SEQUENCE [LARGE SCALE GENOMIC DNA]</scope>
    <source>
        <strain evidence="1 2">Ap18</strain>
    </source>
</reference>
<keyword evidence="2" id="KW-1185">Reference proteome</keyword>
<evidence type="ECO:0008006" key="3">
    <source>
        <dbReference type="Google" id="ProtNLM"/>
    </source>
</evidence>
<protein>
    <recommendedName>
        <fullName evidence="3">DUF1902 domain-containing protein</fullName>
    </recommendedName>
</protein>